<dbReference type="InterPro" id="IPR013849">
    <property type="entry name" value="DNA_helicase_Holl-junc_RuvA_I"/>
</dbReference>
<dbReference type="GO" id="GO:0005737">
    <property type="term" value="C:cytoplasm"/>
    <property type="evidence" value="ECO:0007669"/>
    <property type="project" value="UniProtKB-SubCell"/>
</dbReference>
<evidence type="ECO:0000313" key="3">
    <source>
        <dbReference type="Proteomes" id="UP000060699"/>
    </source>
</evidence>
<dbReference type="SUPFAM" id="SSF47781">
    <property type="entry name" value="RuvA domain 2-like"/>
    <property type="match status" value="1"/>
</dbReference>
<comment type="caution">
    <text evidence="1">Lacks conserved residue(s) required for the propagation of feature annotation.</text>
</comment>
<comment type="domain">
    <text evidence="1">Has three domains with a flexible linker between the domains II and III and assumes an 'L' shape. Domain III is highly mobile and contacts RuvB.</text>
</comment>
<evidence type="ECO:0000313" key="2">
    <source>
        <dbReference type="EMBL" id="ALV08904.1"/>
    </source>
</evidence>
<evidence type="ECO:0000256" key="1">
    <source>
        <dbReference type="HAMAP-Rule" id="MF_00031"/>
    </source>
</evidence>
<dbReference type="AlphaFoldDB" id="A0A0U3CJX2"/>
<comment type="subcellular location">
    <subcellularLocation>
        <location evidence="1">Cytoplasm</location>
    </subcellularLocation>
</comment>
<dbReference type="Pfam" id="PF14520">
    <property type="entry name" value="HHH_5"/>
    <property type="match status" value="1"/>
</dbReference>
<dbReference type="STRING" id="76731.RD2015_4463"/>
<keyword evidence="1" id="KW-0234">DNA repair</keyword>
<dbReference type="InterPro" id="IPR012340">
    <property type="entry name" value="NA-bd_OB-fold"/>
</dbReference>
<keyword evidence="1" id="KW-0227">DNA damage</keyword>
<name>A0A0U3CJX2_9BURK</name>
<keyword evidence="1" id="KW-0238">DNA-binding</keyword>
<dbReference type="SUPFAM" id="SSF50249">
    <property type="entry name" value="Nucleic acid-binding proteins"/>
    <property type="match status" value="1"/>
</dbReference>
<proteinExistence type="inferred from homology"/>
<accession>A0A0U3CJX2</accession>
<keyword evidence="2" id="KW-0547">Nucleotide-binding</keyword>
<dbReference type="GO" id="GO:0048476">
    <property type="term" value="C:Holliday junction resolvase complex"/>
    <property type="evidence" value="ECO:0007669"/>
    <property type="project" value="UniProtKB-UniRule"/>
</dbReference>
<dbReference type="Gene3D" id="2.40.50.140">
    <property type="entry name" value="Nucleic acid-binding proteins"/>
    <property type="match status" value="1"/>
</dbReference>
<dbReference type="Pfam" id="PF07499">
    <property type="entry name" value="RuvA_C"/>
    <property type="match status" value="1"/>
</dbReference>
<sequence>MIGRLTGVIAEKSPPQILIDVQGVGYEVDVPMSTFFNLPGLGERASLLTHLSIREDAHVLFGFLTAEERNTFRLLIKISGVGPKMALSLLSGLSVPELAQAVSRQEAGRLVKVPGIGKKTAERLLLELKGKLGPDLALPVTVANDAQADILQALVALGYSEKEAGAALKSLPPDVSVSDGIKLAMKHLS</sequence>
<feature type="region of interest" description="Domain III" evidence="1">
    <location>
        <begin position="149"/>
        <end position="189"/>
    </location>
</feature>
<dbReference type="GO" id="GO:0009378">
    <property type="term" value="F:four-way junction helicase activity"/>
    <property type="evidence" value="ECO:0007669"/>
    <property type="project" value="InterPro"/>
</dbReference>
<dbReference type="GO" id="GO:0000400">
    <property type="term" value="F:four-way junction DNA binding"/>
    <property type="evidence" value="ECO:0007669"/>
    <property type="project" value="UniProtKB-UniRule"/>
</dbReference>
<dbReference type="GO" id="GO:0005524">
    <property type="term" value="F:ATP binding"/>
    <property type="evidence" value="ECO:0007669"/>
    <property type="project" value="InterPro"/>
</dbReference>
<dbReference type="Proteomes" id="UP000060699">
    <property type="component" value="Chromosome"/>
</dbReference>
<dbReference type="CDD" id="cd14332">
    <property type="entry name" value="UBA_RuvA_C"/>
    <property type="match status" value="1"/>
</dbReference>
<reference evidence="2 3" key="1">
    <citation type="submission" date="2015-12" db="EMBL/GenBank/DDBJ databases">
        <title>Complete genome of Roseateles depolymerans KCTC 42856.</title>
        <authorList>
            <person name="Kim K.M."/>
        </authorList>
    </citation>
    <scope>NUCLEOTIDE SEQUENCE [LARGE SCALE GENOMIC DNA]</scope>
    <source>
        <strain evidence="2 3">KCTC 42856</strain>
    </source>
</reference>
<dbReference type="RefSeq" id="WP_058936776.1">
    <property type="nucleotide sequence ID" value="NZ_CP013729.1"/>
</dbReference>
<comment type="similarity">
    <text evidence="1">Belongs to the RuvA family.</text>
</comment>
<organism evidence="2 3">
    <name type="scientific">Roseateles depolymerans</name>
    <dbReference type="NCBI Taxonomy" id="76731"/>
    <lineage>
        <taxon>Bacteria</taxon>
        <taxon>Pseudomonadati</taxon>
        <taxon>Pseudomonadota</taxon>
        <taxon>Betaproteobacteria</taxon>
        <taxon>Burkholderiales</taxon>
        <taxon>Sphaerotilaceae</taxon>
        <taxon>Roseateles</taxon>
    </lineage>
</organism>
<keyword evidence="2" id="KW-0378">Hydrolase</keyword>
<dbReference type="Pfam" id="PF01330">
    <property type="entry name" value="RuvA_N"/>
    <property type="match status" value="1"/>
</dbReference>
<dbReference type="InterPro" id="IPR000085">
    <property type="entry name" value="RuvA"/>
</dbReference>
<dbReference type="KEGG" id="rdp:RD2015_4463"/>
<feature type="region of interest" description="Domain I" evidence="1">
    <location>
        <begin position="1"/>
        <end position="64"/>
    </location>
</feature>
<dbReference type="NCBIfam" id="TIGR00084">
    <property type="entry name" value="ruvA"/>
    <property type="match status" value="1"/>
</dbReference>
<keyword evidence="1" id="KW-0963">Cytoplasm</keyword>
<dbReference type="SUPFAM" id="SSF46929">
    <property type="entry name" value="DNA helicase RuvA subunit, C-terminal domain"/>
    <property type="match status" value="1"/>
</dbReference>
<gene>
    <name evidence="1" type="primary">ruvA</name>
    <name evidence="2" type="ORF">RD2015_4463</name>
</gene>
<dbReference type="InterPro" id="IPR003583">
    <property type="entry name" value="Hlx-hairpin-Hlx_DNA-bd_motif"/>
</dbReference>
<comment type="subunit">
    <text evidence="1">Homotetramer. Forms an RuvA(8)-RuvB(12)-Holliday junction (HJ) complex. HJ DNA is sandwiched between 2 RuvA tetramers; dsDNA enters through RuvA and exits via RuvB. An RuvB hexamer assembles on each DNA strand where it exits the tetramer. Each RuvB hexamer is contacted by two RuvA subunits (via domain III) on 2 adjacent RuvB subunits; this complex drives branch migration. In the full resolvosome a probable DNA-RuvA(4)-RuvB(12)-RuvC(2) complex forms which resolves the HJ.</text>
</comment>
<dbReference type="SMART" id="SM00278">
    <property type="entry name" value="HhH1"/>
    <property type="match status" value="2"/>
</dbReference>
<dbReference type="InterPro" id="IPR036267">
    <property type="entry name" value="RuvA_C_sf"/>
</dbReference>
<keyword evidence="3" id="KW-1185">Reference proteome</keyword>
<comment type="function">
    <text evidence="1">The RuvA-RuvB-RuvC complex processes Holliday junction (HJ) DNA during genetic recombination and DNA repair, while the RuvA-RuvB complex plays an important role in the rescue of blocked DNA replication forks via replication fork reversal (RFR). RuvA specifically binds to HJ cruciform DNA, conferring on it an open structure. The RuvB hexamer acts as an ATP-dependent pump, pulling dsDNA into and through the RuvAB complex. HJ branch migration allows RuvC to scan DNA until it finds its consensus sequence, where it cleaves and resolves the cruciform DNA.</text>
</comment>
<keyword evidence="2" id="KW-0347">Helicase</keyword>
<feature type="region of interest" description="Domain II" evidence="1">
    <location>
        <begin position="65"/>
        <end position="142"/>
    </location>
</feature>
<dbReference type="GO" id="GO:0009379">
    <property type="term" value="C:Holliday junction helicase complex"/>
    <property type="evidence" value="ECO:0007669"/>
    <property type="project" value="InterPro"/>
</dbReference>
<dbReference type="GO" id="GO:0006281">
    <property type="term" value="P:DNA repair"/>
    <property type="evidence" value="ECO:0007669"/>
    <property type="project" value="UniProtKB-UniRule"/>
</dbReference>
<dbReference type="GO" id="GO:0006310">
    <property type="term" value="P:DNA recombination"/>
    <property type="evidence" value="ECO:0007669"/>
    <property type="project" value="UniProtKB-UniRule"/>
</dbReference>
<dbReference type="Gene3D" id="1.10.8.10">
    <property type="entry name" value="DNA helicase RuvA subunit, C-terminal domain"/>
    <property type="match status" value="1"/>
</dbReference>
<dbReference type="PATRIC" id="fig|76731.3.peg.4571"/>
<dbReference type="InterPro" id="IPR011114">
    <property type="entry name" value="RuvA_C"/>
</dbReference>
<dbReference type="InterPro" id="IPR010994">
    <property type="entry name" value="RuvA_2-like"/>
</dbReference>
<dbReference type="HAMAP" id="MF_00031">
    <property type="entry name" value="DNA_HJ_migration_RuvA"/>
    <property type="match status" value="1"/>
</dbReference>
<dbReference type="EMBL" id="CP013729">
    <property type="protein sequence ID" value="ALV08904.1"/>
    <property type="molecule type" value="Genomic_DNA"/>
</dbReference>
<dbReference type="OrthoDB" id="5293449at2"/>
<keyword evidence="1" id="KW-0233">DNA recombination</keyword>
<protein>
    <recommendedName>
        <fullName evidence="1">Holliday junction branch migration complex subunit RuvA</fullName>
    </recommendedName>
</protein>
<keyword evidence="2" id="KW-0067">ATP-binding</keyword>
<dbReference type="Gene3D" id="1.10.150.20">
    <property type="entry name" value="5' to 3' exonuclease, C-terminal subdomain"/>
    <property type="match status" value="1"/>
</dbReference>